<evidence type="ECO:0000313" key="2">
    <source>
        <dbReference type="EMBL" id="ETN71389.1"/>
    </source>
</evidence>
<feature type="region of interest" description="Disordered" evidence="1">
    <location>
        <begin position="21"/>
        <end position="82"/>
    </location>
</feature>
<reference evidence="3" key="1">
    <citation type="journal article" date="2014" name="Nat. Genet.">
        <title>Genome of the human hookworm Necator americanus.</title>
        <authorList>
            <person name="Tang Y.T."/>
            <person name="Gao X."/>
            <person name="Rosa B.A."/>
            <person name="Abubucker S."/>
            <person name="Hallsworth-Pepin K."/>
            <person name="Martin J."/>
            <person name="Tyagi R."/>
            <person name="Heizer E."/>
            <person name="Zhang X."/>
            <person name="Bhonagiri-Palsikar V."/>
            <person name="Minx P."/>
            <person name="Warren W.C."/>
            <person name="Wang Q."/>
            <person name="Zhan B."/>
            <person name="Hotez P.J."/>
            <person name="Sternberg P.W."/>
            <person name="Dougall A."/>
            <person name="Gaze S.T."/>
            <person name="Mulvenna J."/>
            <person name="Sotillo J."/>
            <person name="Ranganathan S."/>
            <person name="Rabelo E.M."/>
            <person name="Wilson R.K."/>
            <person name="Felgner P.L."/>
            <person name="Bethony J."/>
            <person name="Hawdon J.M."/>
            <person name="Gasser R.B."/>
            <person name="Loukas A."/>
            <person name="Mitreva M."/>
        </authorList>
    </citation>
    <scope>NUCLEOTIDE SEQUENCE [LARGE SCALE GENOMIC DNA]</scope>
</reference>
<dbReference type="AlphaFoldDB" id="W2SNX9"/>
<keyword evidence="3" id="KW-1185">Reference proteome</keyword>
<gene>
    <name evidence="2" type="ORF">NECAME_19369</name>
</gene>
<feature type="compositionally biased region" description="Polar residues" evidence="1">
    <location>
        <begin position="58"/>
        <end position="82"/>
    </location>
</feature>
<sequence>MRVVRNVRAFVNEWGQKDFQPPYPPGAVTQTSLPRSPVTPTFSENKVSTTVRSVTTSAPKVTSSGSVTSRNESAQTRTDVTKEQTIVKTESHLVGKGGTTSHQQIVSTTALHAPVVSSDSVYC</sequence>
<feature type="compositionally biased region" description="Low complexity" evidence="1">
    <location>
        <begin position="47"/>
        <end position="57"/>
    </location>
</feature>
<dbReference type="KEGG" id="nai:NECAME_19369"/>
<feature type="compositionally biased region" description="Polar residues" evidence="1">
    <location>
        <begin position="28"/>
        <end position="46"/>
    </location>
</feature>
<evidence type="ECO:0000256" key="1">
    <source>
        <dbReference type="SAM" id="MobiDB-lite"/>
    </source>
</evidence>
<feature type="non-terminal residue" evidence="2">
    <location>
        <position position="123"/>
    </location>
</feature>
<name>W2SNX9_NECAM</name>
<dbReference type="EMBL" id="KI668581">
    <property type="protein sequence ID" value="ETN71389.1"/>
    <property type="molecule type" value="Genomic_DNA"/>
</dbReference>
<evidence type="ECO:0000313" key="3">
    <source>
        <dbReference type="Proteomes" id="UP000053676"/>
    </source>
</evidence>
<organism evidence="2 3">
    <name type="scientific">Necator americanus</name>
    <name type="common">Human hookworm</name>
    <dbReference type="NCBI Taxonomy" id="51031"/>
    <lineage>
        <taxon>Eukaryota</taxon>
        <taxon>Metazoa</taxon>
        <taxon>Ecdysozoa</taxon>
        <taxon>Nematoda</taxon>
        <taxon>Chromadorea</taxon>
        <taxon>Rhabditida</taxon>
        <taxon>Rhabditina</taxon>
        <taxon>Rhabditomorpha</taxon>
        <taxon>Strongyloidea</taxon>
        <taxon>Ancylostomatidae</taxon>
        <taxon>Bunostominae</taxon>
        <taxon>Necator</taxon>
    </lineage>
</organism>
<protein>
    <submittedName>
        <fullName evidence="2">Uncharacterized protein</fullName>
    </submittedName>
</protein>
<proteinExistence type="predicted"/>
<dbReference type="Proteomes" id="UP000053676">
    <property type="component" value="Unassembled WGS sequence"/>
</dbReference>
<accession>W2SNX9</accession>